<protein>
    <recommendedName>
        <fullName evidence="5">phosphoethanolamine N-methyltransferase</fullName>
        <ecNumber evidence="5">2.1.1.103</ecNumber>
    </recommendedName>
</protein>
<comment type="pathway">
    <text evidence="2">Lipid metabolism.</text>
</comment>
<dbReference type="Proteomes" id="UP000759131">
    <property type="component" value="Unassembled WGS sequence"/>
</dbReference>
<evidence type="ECO:0000256" key="3">
    <source>
        <dbReference type="ARBA" id="ARBA00022603"/>
    </source>
</evidence>
<keyword evidence="3" id="KW-0489">Methyltransferase</keyword>
<feature type="domain" description="Methyltransferase" evidence="8">
    <location>
        <begin position="56"/>
        <end position="172"/>
    </location>
</feature>
<evidence type="ECO:0000259" key="8">
    <source>
        <dbReference type="Pfam" id="PF13847"/>
    </source>
</evidence>
<reference evidence="9" key="1">
    <citation type="submission" date="2020-11" db="EMBL/GenBank/DDBJ databases">
        <authorList>
            <person name="Tran Van P."/>
        </authorList>
    </citation>
    <scope>NUCLEOTIDE SEQUENCE</scope>
</reference>
<dbReference type="EMBL" id="OC868531">
    <property type="protein sequence ID" value="CAD7634093.1"/>
    <property type="molecule type" value="Genomic_DNA"/>
</dbReference>
<dbReference type="Gene3D" id="3.40.50.150">
    <property type="entry name" value="Vaccinia Virus protein VP39"/>
    <property type="match status" value="1"/>
</dbReference>
<dbReference type="InterPro" id="IPR025714">
    <property type="entry name" value="Methyltranfer_dom"/>
</dbReference>
<name>A0A7R9L2T6_9ACAR</name>
<keyword evidence="10" id="KW-1185">Reference proteome</keyword>
<evidence type="ECO:0000256" key="6">
    <source>
        <dbReference type="ARBA" id="ARBA00047619"/>
    </source>
</evidence>
<evidence type="ECO:0000313" key="9">
    <source>
        <dbReference type="EMBL" id="CAD7634093.1"/>
    </source>
</evidence>
<dbReference type="SUPFAM" id="SSF53335">
    <property type="entry name" value="S-adenosyl-L-methionine-dependent methyltransferases"/>
    <property type="match status" value="1"/>
</dbReference>
<evidence type="ECO:0000313" key="10">
    <source>
        <dbReference type="Proteomes" id="UP000759131"/>
    </source>
</evidence>
<accession>A0A7R9L2T6</accession>
<dbReference type="PANTHER" id="PTHR44307">
    <property type="entry name" value="PHOSPHOETHANOLAMINE METHYLTRANSFERASE"/>
    <property type="match status" value="1"/>
</dbReference>
<evidence type="ECO:0000256" key="2">
    <source>
        <dbReference type="ARBA" id="ARBA00005189"/>
    </source>
</evidence>
<evidence type="ECO:0000256" key="5">
    <source>
        <dbReference type="ARBA" id="ARBA00035674"/>
    </source>
</evidence>
<dbReference type="CDD" id="cd02440">
    <property type="entry name" value="AdoMet_MTases"/>
    <property type="match status" value="1"/>
</dbReference>
<dbReference type="GO" id="GO:0032259">
    <property type="term" value="P:methylation"/>
    <property type="evidence" value="ECO:0007669"/>
    <property type="project" value="UniProtKB-KW"/>
</dbReference>
<dbReference type="EC" id="2.1.1.103" evidence="5"/>
<comment type="pathway">
    <text evidence="1">Phospholipid metabolism; phosphatidylcholine biosynthesis.</text>
</comment>
<dbReference type="EMBL" id="CAJPIZ010013956">
    <property type="protein sequence ID" value="CAG2114523.1"/>
    <property type="molecule type" value="Genomic_DNA"/>
</dbReference>
<dbReference type="PANTHER" id="PTHR44307:SF2">
    <property type="entry name" value="PHOSPHOETHANOLAMINE METHYLTRANSFERASE ISOFORM X1"/>
    <property type="match status" value="1"/>
</dbReference>
<evidence type="ECO:0000256" key="4">
    <source>
        <dbReference type="ARBA" id="ARBA00022679"/>
    </source>
</evidence>
<keyword evidence="4" id="KW-0808">Transferase</keyword>
<evidence type="ECO:0000256" key="7">
    <source>
        <dbReference type="ARBA" id="ARBA00047841"/>
    </source>
</evidence>
<evidence type="ECO:0000256" key="1">
    <source>
        <dbReference type="ARBA" id="ARBA00004969"/>
    </source>
</evidence>
<dbReference type="GO" id="GO:0000234">
    <property type="term" value="F:phosphoethanolamine N-methyltransferase activity"/>
    <property type="evidence" value="ECO:0007669"/>
    <property type="project" value="UniProtKB-EC"/>
</dbReference>
<comment type="catalytic activity">
    <reaction evidence="7">
        <text>N-methylethanolamine phosphate + S-adenosyl-L-methionine = N,N-dimethylethanolamine phosphate + S-adenosyl-L-homocysteine + H(+)</text>
        <dbReference type="Rhea" id="RHEA:25321"/>
        <dbReference type="ChEBI" id="CHEBI:15378"/>
        <dbReference type="ChEBI" id="CHEBI:57781"/>
        <dbReference type="ChEBI" id="CHEBI:57856"/>
        <dbReference type="ChEBI" id="CHEBI:58641"/>
        <dbReference type="ChEBI" id="CHEBI:59789"/>
        <dbReference type="EC" id="2.1.1.103"/>
    </reaction>
    <physiologicalReaction direction="left-to-right" evidence="7">
        <dbReference type="Rhea" id="RHEA:25322"/>
    </physiologicalReaction>
</comment>
<sequence>MTTQSTNYYENSQDFLDDVQYSKHGVKKYEWIFGEGYLSTGGLETTKEIIPLLELKKGQRVLDVGCGLGGHDFFMAENYGVIIDAIDLSKNMMSVALHHFNKKPQIANNIKFRICDVTATQFPENYYDVIYSRDALLHIREKPQLFQSFLRWLKPGGRVVFTDYCRGESNSYSQEFENYVKQRDYTLYKLSEYNTLIKNTGFVNVLAEDINDRFVDSLNRELKKLYSERNDFLKEFNDEDYKDLEDGWVAKIKRAKDGHQTWSLVRAYKPIN</sequence>
<gene>
    <name evidence="9" type="ORF">OSB1V03_LOCUS14489</name>
</gene>
<comment type="catalytic activity">
    <reaction evidence="6">
        <text>N,N-dimethylethanolamine phosphate + S-adenosyl-L-methionine = phosphocholine + S-adenosyl-L-homocysteine + H(+)</text>
        <dbReference type="Rhea" id="RHEA:25325"/>
        <dbReference type="ChEBI" id="CHEBI:15378"/>
        <dbReference type="ChEBI" id="CHEBI:57856"/>
        <dbReference type="ChEBI" id="CHEBI:58641"/>
        <dbReference type="ChEBI" id="CHEBI:59789"/>
        <dbReference type="ChEBI" id="CHEBI:295975"/>
        <dbReference type="EC" id="2.1.1.103"/>
    </reaction>
    <physiologicalReaction direction="left-to-right" evidence="6">
        <dbReference type="Rhea" id="RHEA:25326"/>
    </physiologicalReaction>
</comment>
<proteinExistence type="predicted"/>
<dbReference type="Pfam" id="PF13847">
    <property type="entry name" value="Methyltransf_31"/>
    <property type="match status" value="1"/>
</dbReference>
<dbReference type="OrthoDB" id="8300214at2759"/>
<dbReference type="InterPro" id="IPR029063">
    <property type="entry name" value="SAM-dependent_MTases_sf"/>
</dbReference>
<organism evidence="9">
    <name type="scientific">Medioppia subpectinata</name>
    <dbReference type="NCBI Taxonomy" id="1979941"/>
    <lineage>
        <taxon>Eukaryota</taxon>
        <taxon>Metazoa</taxon>
        <taxon>Ecdysozoa</taxon>
        <taxon>Arthropoda</taxon>
        <taxon>Chelicerata</taxon>
        <taxon>Arachnida</taxon>
        <taxon>Acari</taxon>
        <taxon>Acariformes</taxon>
        <taxon>Sarcoptiformes</taxon>
        <taxon>Oribatida</taxon>
        <taxon>Brachypylina</taxon>
        <taxon>Oppioidea</taxon>
        <taxon>Oppiidae</taxon>
        <taxon>Medioppia</taxon>
    </lineage>
</organism>
<dbReference type="AlphaFoldDB" id="A0A7R9L2T6"/>